<evidence type="ECO:0000313" key="2">
    <source>
        <dbReference type="Proteomes" id="UP000250369"/>
    </source>
</evidence>
<organism evidence="1 2">
    <name type="scientific">Paenibacillus contaminans</name>
    <dbReference type="NCBI Taxonomy" id="450362"/>
    <lineage>
        <taxon>Bacteria</taxon>
        <taxon>Bacillati</taxon>
        <taxon>Bacillota</taxon>
        <taxon>Bacilli</taxon>
        <taxon>Bacillales</taxon>
        <taxon>Paenibacillaceae</taxon>
        <taxon>Paenibacillus</taxon>
    </lineage>
</organism>
<dbReference type="AlphaFoldDB" id="A0A329MJ34"/>
<evidence type="ECO:0000313" key="1">
    <source>
        <dbReference type="EMBL" id="RAV19825.1"/>
    </source>
</evidence>
<dbReference type="Proteomes" id="UP000250369">
    <property type="component" value="Unassembled WGS sequence"/>
</dbReference>
<gene>
    <name evidence="1" type="ORF">DQG23_17970</name>
</gene>
<proteinExistence type="predicted"/>
<keyword evidence="2" id="KW-1185">Reference proteome</keyword>
<accession>A0A329MJ34</accession>
<reference evidence="1 2" key="1">
    <citation type="journal article" date="2009" name="Int. J. Syst. Evol. Microbiol.">
        <title>Paenibacillus contaminans sp. nov., isolated from a contaminated laboratory plate.</title>
        <authorList>
            <person name="Chou J.H."/>
            <person name="Lee J.H."/>
            <person name="Lin M.C."/>
            <person name="Chang P.S."/>
            <person name="Arun A.B."/>
            <person name="Young C.C."/>
            <person name="Chen W.M."/>
        </authorList>
    </citation>
    <scope>NUCLEOTIDE SEQUENCE [LARGE SCALE GENOMIC DNA]</scope>
    <source>
        <strain evidence="1 2">CKOBP-6</strain>
    </source>
</reference>
<comment type="caution">
    <text evidence="1">The sequence shown here is derived from an EMBL/GenBank/DDBJ whole genome shotgun (WGS) entry which is preliminary data.</text>
</comment>
<dbReference type="EMBL" id="QMFB01000010">
    <property type="protein sequence ID" value="RAV19825.1"/>
    <property type="molecule type" value="Genomic_DNA"/>
</dbReference>
<name>A0A329MJ34_9BACL</name>
<protein>
    <submittedName>
        <fullName evidence="1">Uncharacterized protein</fullName>
    </submittedName>
</protein>
<sequence length="59" mass="6516">MNYFHAQSASNSRKAGACISRPGFYFFLDYDGRIPIHAAKDHAGARSARSALPDCTQRL</sequence>